<evidence type="ECO:0000259" key="5">
    <source>
        <dbReference type="SMART" id="SM00849"/>
    </source>
</evidence>
<dbReference type="GO" id="GO:0016787">
    <property type="term" value="F:hydrolase activity"/>
    <property type="evidence" value="ECO:0007669"/>
    <property type="project" value="UniProtKB-KW"/>
</dbReference>
<name>A0AAW9RZI6_9HYPH</name>
<dbReference type="RefSeq" id="WP_340330703.1">
    <property type="nucleotide sequence ID" value="NZ_JAZHOF010000006.1"/>
</dbReference>
<dbReference type="GO" id="GO:0046872">
    <property type="term" value="F:metal ion binding"/>
    <property type="evidence" value="ECO:0007669"/>
    <property type="project" value="UniProtKB-KW"/>
</dbReference>
<evidence type="ECO:0000256" key="2">
    <source>
        <dbReference type="ARBA" id="ARBA00022723"/>
    </source>
</evidence>
<sequence length="292" mass="32903">MIEIGKFQISRVEEVVLDEDPSLLEQFDHDVLARHRDLLVPDFFNPERNCFRTMIHAWILRTPDKTIVIDTAGGDDKDRPLSPRFHMKKTGFDTRLAAAGVDPEDVDLVLLTHLHVDHVGWNTKLQDGAWVPMFPNAEYVATRTELEVRDPERGARDRPEASWGPYLDSVKPILDAGMMRIVEGDETLMPGIDFVPLPGHAPGMMGIRVRDDGKEAFFIADAMHQPIQIHYPGWSSKYCENRDLATETRANIFRHAADEGALLLPAHFCGPMCGYVRPTSDGYAFEPPAVHP</sequence>
<keyword evidence="2" id="KW-0479">Metal-binding</keyword>
<feature type="domain" description="Metallo-beta-lactamase" evidence="5">
    <location>
        <begin position="54"/>
        <end position="267"/>
    </location>
</feature>
<evidence type="ECO:0000256" key="1">
    <source>
        <dbReference type="ARBA" id="ARBA00007749"/>
    </source>
</evidence>
<dbReference type="InterPro" id="IPR001279">
    <property type="entry name" value="Metallo-B-lactamas"/>
</dbReference>
<protein>
    <submittedName>
        <fullName evidence="6">MBL fold metallo-hydrolase</fullName>
    </submittedName>
</protein>
<comment type="caution">
    <text evidence="6">The sequence shown here is derived from an EMBL/GenBank/DDBJ whole genome shotgun (WGS) entry which is preliminary data.</text>
</comment>
<dbReference type="SUPFAM" id="SSF56281">
    <property type="entry name" value="Metallo-hydrolase/oxidoreductase"/>
    <property type="match status" value="1"/>
</dbReference>
<evidence type="ECO:0000313" key="7">
    <source>
        <dbReference type="Proteomes" id="UP001378188"/>
    </source>
</evidence>
<dbReference type="InterPro" id="IPR036866">
    <property type="entry name" value="RibonucZ/Hydroxyglut_hydro"/>
</dbReference>
<reference evidence="6 7" key="1">
    <citation type="submission" date="2024-02" db="EMBL/GenBank/DDBJ databases">
        <title>Genome analysis and characterization of Microbaculum marinisediminis sp. nov., isolated from marine sediment.</title>
        <authorList>
            <person name="Du Z.-J."/>
            <person name="Ye Y.-Q."/>
            <person name="Zhang Z.-R."/>
            <person name="Yuan S.-M."/>
            <person name="Zhang X.-Y."/>
        </authorList>
    </citation>
    <scope>NUCLEOTIDE SEQUENCE [LARGE SCALE GENOMIC DNA]</scope>
    <source>
        <strain evidence="6 7">SDUM1044001</strain>
    </source>
</reference>
<accession>A0AAW9RZI6</accession>
<comment type="similarity">
    <text evidence="1">Belongs to the metallo-beta-lactamase superfamily.</text>
</comment>
<dbReference type="Pfam" id="PF00753">
    <property type="entry name" value="Lactamase_B"/>
    <property type="match status" value="1"/>
</dbReference>
<evidence type="ECO:0000313" key="6">
    <source>
        <dbReference type="EMBL" id="MEJ8573011.1"/>
    </source>
</evidence>
<dbReference type="InterPro" id="IPR051013">
    <property type="entry name" value="MBL_superfamily_lactonases"/>
</dbReference>
<keyword evidence="4" id="KW-0862">Zinc</keyword>
<dbReference type="PANTHER" id="PTHR42978:SF6">
    <property type="entry name" value="QUORUM-QUENCHING LACTONASE YTNP-RELATED"/>
    <property type="match status" value="1"/>
</dbReference>
<gene>
    <name evidence="6" type="ORF">V3328_16085</name>
</gene>
<proteinExistence type="inferred from homology"/>
<organism evidence="6 7">
    <name type="scientific">Microbaculum marinum</name>
    <dbReference type="NCBI Taxonomy" id="1764581"/>
    <lineage>
        <taxon>Bacteria</taxon>
        <taxon>Pseudomonadati</taxon>
        <taxon>Pseudomonadota</taxon>
        <taxon>Alphaproteobacteria</taxon>
        <taxon>Hyphomicrobiales</taxon>
        <taxon>Tepidamorphaceae</taxon>
        <taxon>Microbaculum</taxon>
    </lineage>
</organism>
<dbReference type="Gene3D" id="3.60.15.10">
    <property type="entry name" value="Ribonuclease Z/Hydroxyacylglutathione hydrolase-like"/>
    <property type="match status" value="1"/>
</dbReference>
<dbReference type="Proteomes" id="UP001378188">
    <property type="component" value="Unassembled WGS sequence"/>
</dbReference>
<evidence type="ECO:0000256" key="4">
    <source>
        <dbReference type="ARBA" id="ARBA00022833"/>
    </source>
</evidence>
<keyword evidence="7" id="KW-1185">Reference proteome</keyword>
<dbReference type="CDD" id="cd16277">
    <property type="entry name" value="metallo-hydrolase-like_MBL-fold"/>
    <property type="match status" value="1"/>
</dbReference>
<dbReference type="PANTHER" id="PTHR42978">
    <property type="entry name" value="QUORUM-QUENCHING LACTONASE YTNP-RELATED-RELATED"/>
    <property type="match status" value="1"/>
</dbReference>
<dbReference type="AlphaFoldDB" id="A0AAW9RZI6"/>
<dbReference type="SMART" id="SM00849">
    <property type="entry name" value="Lactamase_B"/>
    <property type="match status" value="1"/>
</dbReference>
<keyword evidence="3" id="KW-0378">Hydrolase</keyword>
<evidence type="ECO:0000256" key="3">
    <source>
        <dbReference type="ARBA" id="ARBA00022801"/>
    </source>
</evidence>
<dbReference type="EMBL" id="JAZHOF010000006">
    <property type="protein sequence ID" value="MEJ8573011.1"/>
    <property type="molecule type" value="Genomic_DNA"/>
</dbReference>